<sequence length="115" mass="13237">MKNIIKMHFIKYFTILVLLAVQYSFQDDTTEYATTPAYMYSYNNGDSGFGTTQESPLDYVNREKRSFKDKFKDVKSKAKDLVGKAKDGAKKLAKKTKDVAENLVDKTESKIRKLF</sequence>
<evidence type="ECO:0000256" key="1">
    <source>
        <dbReference type="SAM" id="SignalP"/>
    </source>
</evidence>
<dbReference type="WBParaSite" id="SPAL_0000134400.1">
    <property type="protein sequence ID" value="SPAL_0000134400.1"/>
    <property type="gene ID" value="SPAL_0000134400"/>
</dbReference>
<organism evidence="2 3">
    <name type="scientific">Strongyloides papillosus</name>
    <name type="common">Intestinal threadworm</name>
    <dbReference type="NCBI Taxonomy" id="174720"/>
    <lineage>
        <taxon>Eukaryota</taxon>
        <taxon>Metazoa</taxon>
        <taxon>Ecdysozoa</taxon>
        <taxon>Nematoda</taxon>
        <taxon>Chromadorea</taxon>
        <taxon>Rhabditida</taxon>
        <taxon>Tylenchina</taxon>
        <taxon>Panagrolaimomorpha</taxon>
        <taxon>Strongyloidoidea</taxon>
        <taxon>Strongyloididae</taxon>
        <taxon>Strongyloides</taxon>
    </lineage>
</organism>
<name>A0A0N5B5K1_STREA</name>
<dbReference type="Proteomes" id="UP000046392">
    <property type="component" value="Unplaced"/>
</dbReference>
<feature type="signal peptide" evidence="1">
    <location>
        <begin position="1"/>
        <end position="26"/>
    </location>
</feature>
<keyword evidence="2" id="KW-1185">Reference proteome</keyword>
<proteinExistence type="predicted"/>
<feature type="chain" id="PRO_5005893793" evidence="1">
    <location>
        <begin position="27"/>
        <end position="115"/>
    </location>
</feature>
<evidence type="ECO:0000313" key="2">
    <source>
        <dbReference type="Proteomes" id="UP000046392"/>
    </source>
</evidence>
<dbReference type="Gene3D" id="1.10.287.700">
    <property type="entry name" value="Helix hairpin bin"/>
    <property type="match status" value="1"/>
</dbReference>
<reference evidence="3" key="1">
    <citation type="submission" date="2017-02" db="UniProtKB">
        <authorList>
            <consortium name="WormBaseParasite"/>
        </authorList>
    </citation>
    <scope>IDENTIFICATION</scope>
</reference>
<keyword evidence="1" id="KW-0732">Signal</keyword>
<accession>A0A0N5B5K1</accession>
<dbReference type="AlphaFoldDB" id="A0A0N5B5K1"/>
<protein>
    <submittedName>
        <fullName evidence="3">DUF148 domain-containing protein</fullName>
    </submittedName>
</protein>
<evidence type="ECO:0000313" key="3">
    <source>
        <dbReference type="WBParaSite" id="SPAL_0000134400.1"/>
    </source>
</evidence>